<comment type="caution">
    <text evidence="6">The sequence shown here is derived from an EMBL/GenBank/DDBJ whole genome shotgun (WGS) entry which is preliminary data.</text>
</comment>
<reference evidence="6 7" key="1">
    <citation type="submission" date="2020-08" db="EMBL/GenBank/DDBJ databases">
        <title>Genomic Encyclopedia of Type Strains, Phase IV (KMG-IV): sequencing the most valuable type-strain genomes for metagenomic binning, comparative biology and taxonomic classification.</title>
        <authorList>
            <person name="Goeker M."/>
        </authorList>
    </citation>
    <scope>NUCLEOTIDE SEQUENCE [LARGE SCALE GENOMIC DNA]</scope>
    <source>
        <strain evidence="6 7">YIM 65646</strain>
    </source>
</reference>
<evidence type="ECO:0000256" key="1">
    <source>
        <dbReference type="ARBA" id="ARBA00001554"/>
    </source>
</evidence>
<evidence type="ECO:0000256" key="2">
    <source>
        <dbReference type="ARBA" id="ARBA00006472"/>
    </source>
</evidence>
<keyword evidence="7" id="KW-1185">Reference proteome</keyword>
<protein>
    <recommendedName>
        <fullName evidence="4">Putative pterin-4-alpha-carbinolamine dehydratase</fullName>
        <ecNumber evidence="3">4.2.1.96</ecNumber>
    </recommendedName>
</protein>
<dbReference type="InterPro" id="IPR036428">
    <property type="entry name" value="PCD_sf"/>
</dbReference>
<dbReference type="PANTHER" id="PTHR12599">
    <property type="entry name" value="PTERIN-4-ALPHA-CARBINOLAMINE DEHYDRATASE"/>
    <property type="match status" value="1"/>
</dbReference>
<proteinExistence type="inferred from homology"/>
<comment type="catalytic activity">
    <reaction evidence="1">
        <text>(4aS,6R)-4a-hydroxy-L-erythro-5,6,7,8-tetrahydrobiopterin = (6R)-L-erythro-6,7-dihydrobiopterin + H2O</text>
        <dbReference type="Rhea" id="RHEA:11920"/>
        <dbReference type="ChEBI" id="CHEBI:15377"/>
        <dbReference type="ChEBI" id="CHEBI:15642"/>
        <dbReference type="ChEBI" id="CHEBI:43120"/>
        <dbReference type="EC" id="4.2.1.96"/>
    </reaction>
</comment>
<keyword evidence="5 6" id="KW-0456">Lyase</keyword>
<sequence>MSEILDETELRDKLTDDLPDWSAEGDGITRVAELPTFPDAITVVARVGVVAEEMDHHPDIDIRWRTLTFRCSTHSEGGVTSKDLDLARQIDEIIAAES</sequence>
<dbReference type="Pfam" id="PF01329">
    <property type="entry name" value="Pterin_4a"/>
    <property type="match status" value="1"/>
</dbReference>
<evidence type="ECO:0000313" key="7">
    <source>
        <dbReference type="Proteomes" id="UP000548476"/>
    </source>
</evidence>
<dbReference type="Proteomes" id="UP000548476">
    <property type="component" value="Unassembled WGS sequence"/>
</dbReference>
<comment type="similarity">
    <text evidence="2">Belongs to the pterin-4-alpha-carbinolamine dehydratase family.</text>
</comment>
<dbReference type="EC" id="4.2.1.96" evidence="3"/>
<gene>
    <name evidence="6" type="ORF">HNR73_006362</name>
</gene>
<organism evidence="6 7">
    <name type="scientific">Phytomonospora endophytica</name>
    <dbReference type="NCBI Taxonomy" id="714109"/>
    <lineage>
        <taxon>Bacteria</taxon>
        <taxon>Bacillati</taxon>
        <taxon>Actinomycetota</taxon>
        <taxon>Actinomycetes</taxon>
        <taxon>Micromonosporales</taxon>
        <taxon>Micromonosporaceae</taxon>
        <taxon>Phytomonospora</taxon>
    </lineage>
</organism>
<evidence type="ECO:0000256" key="3">
    <source>
        <dbReference type="ARBA" id="ARBA00013252"/>
    </source>
</evidence>
<dbReference type="CDD" id="cd00488">
    <property type="entry name" value="PCD_DCoH"/>
    <property type="match status" value="1"/>
</dbReference>
<dbReference type="Gene3D" id="3.30.1360.20">
    <property type="entry name" value="Transcriptional coactivator/pterin dehydratase"/>
    <property type="match status" value="1"/>
</dbReference>
<dbReference type="GO" id="GO:0006729">
    <property type="term" value="P:tetrahydrobiopterin biosynthetic process"/>
    <property type="evidence" value="ECO:0007669"/>
    <property type="project" value="InterPro"/>
</dbReference>
<evidence type="ECO:0000313" key="6">
    <source>
        <dbReference type="EMBL" id="MBB6038479.1"/>
    </source>
</evidence>
<dbReference type="SUPFAM" id="SSF55248">
    <property type="entry name" value="PCD-like"/>
    <property type="match status" value="1"/>
</dbReference>
<evidence type="ECO:0000256" key="4">
    <source>
        <dbReference type="ARBA" id="ARBA00021735"/>
    </source>
</evidence>
<name>A0A841G1C9_9ACTN</name>
<dbReference type="InterPro" id="IPR001533">
    <property type="entry name" value="Pterin_deHydtase"/>
</dbReference>
<evidence type="ECO:0000256" key="5">
    <source>
        <dbReference type="ARBA" id="ARBA00023239"/>
    </source>
</evidence>
<dbReference type="PANTHER" id="PTHR12599:SF0">
    <property type="entry name" value="PTERIN-4-ALPHA-CARBINOLAMINE DEHYDRATASE"/>
    <property type="match status" value="1"/>
</dbReference>
<dbReference type="EMBL" id="JACHGT010000016">
    <property type="protein sequence ID" value="MBB6038479.1"/>
    <property type="molecule type" value="Genomic_DNA"/>
</dbReference>
<dbReference type="AlphaFoldDB" id="A0A841G1C9"/>
<accession>A0A841G1C9</accession>
<dbReference type="RefSeq" id="WP_184791267.1">
    <property type="nucleotide sequence ID" value="NZ_BONT01000011.1"/>
</dbReference>
<dbReference type="NCBIfam" id="NF002017">
    <property type="entry name" value="PRK00823.1-2"/>
    <property type="match status" value="1"/>
</dbReference>
<dbReference type="GO" id="GO:0008124">
    <property type="term" value="F:4-alpha-hydroxytetrahydrobiopterin dehydratase activity"/>
    <property type="evidence" value="ECO:0007669"/>
    <property type="project" value="UniProtKB-EC"/>
</dbReference>